<dbReference type="SUPFAM" id="SSF48403">
    <property type="entry name" value="Ankyrin repeat"/>
    <property type="match status" value="5"/>
</dbReference>
<feature type="region of interest" description="Disordered" evidence="4">
    <location>
        <begin position="1285"/>
        <end position="1324"/>
    </location>
</feature>
<feature type="repeat" description="ANK" evidence="3">
    <location>
        <begin position="1233"/>
        <end position="1265"/>
    </location>
</feature>
<evidence type="ECO:0000259" key="5">
    <source>
        <dbReference type="Pfam" id="PF24883"/>
    </source>
</evidence>
<reference evidence="6 7" key="2">
    <citation type="submission" date="2021-10" db="EMBL/GenBank/DDBJ databases">
        <authorList>
            <person name="Piombo E."/>
        </authorList>
    </citation>
    <scope>NUCLEOTIDE SEQUENCE [LARGE SCALE GENOMIC DNA]</scope>
</reference>
<evidence type="ECO:0000313" key="6">
    <source>
        <dbReference type="EMBL" id="CAH0053759.1"/>
    </source>
</evidence>
<evidence type="ECO:0000256" key="2">
    <source>
        <dbReference type="ARBA" id="ARBA00023043"/>
    </source>
</evidence>
<dbReference type="SMART" id="SM00248">
    <property type="entry name" value="ANK"/>
    <property type="match status" value="20"/>
</dbReference>
<keyword evidence="7" id="KW-1185">Reference proteome</keyword>
<feature type="repeat" description="ANK" evidence="3">
    <location>
        <begin position="1627"/>
        <end position="1662"/>
    </location>
</feature>
<dbReference type="PROSITE" id="PS50297">
    <property type="entry name" value="ANK_REP_REGION"/>
    <property type="match status" value="5"/>
</dbReference>
<dbReference type="SUPFAM" id="SSF52540">
    <property type="entry name" value="P-loop containing nucleoside triphosphate hydrolases"/>
    <property type="match status" value="1"/>
</dbReference>
<dbReference type="PROSITE" id="PS50088">
    <property type="entry name" value="ANK_REPEAT"/>
    <property type="match status" value="6"/>
</dbReference>
<feature type="compositionally biased region" description="Low complexity" evidence="4">
    <location>
        <begin position="1291"/>
        <end position="1302"/>
    </location>
</feature>
<dbReference type="Gene3D" id="1.25.40.20">
    <property type="entry name" value="Ankyrin repeat-containing domain"/>
    <property type="match status" value="7"/>
</dbReference>
<feature type="repeat" description="ANK" evidence="3">
    <location>
        <begin position="1189"/>
        <end position="1211"/>
    </location>
</feature>
<evidence type="ECO:0000313" key="7">
    <source>
        <dbReference type="Proteomes" id="UP000775872"/>
    </source>
</evidence>
<dbReference type="OrthoDB" id="21416at2759"/>
<evidence type="ECO:0000256" key="4">
    <source>
        <dbReference type="SAM" id="MobiDB-lite"/>
    </source>
</evidence>
<dbReference type="Gene3D" id="3.40.50.300">
    <property type="entry name" value="P-loop containing nucleotide triphosphate hydrolases"/>
    <property type="match status" value="1"/>
</dbReference>
<feature type="domain" description="Nephrocystin 3-like N-terminal" evidence="5">
    <location>
        <begin position="77"/>
        <end position="236"/>
    </location>
</feature>
<name>A0A9N9ZEL4_9HYPO</name>
<dbReference type="PRINTS" id="PR01415">
    <property type="entry name" value="ANKYRIN"/>
</dbReference>
<feature type="repeat" description="ANK" evidence="3">
    <location>
        <begin position="729"/>
        <end position="761"/>
    </location>
</feature>
<dbReference type="InterPro" id="IPR056884">
    <property type="entry name" value="NPHP3-like_N"/>
</dbReference>
<evidence type="ECO:0000256" key="3">
    <source>
        <dbReference type="PROSITE-ProRule" id="PRU00023"/>
    </source>
</evidence>
<dbReference type="PANTHER" id="PTHR24198:SF165">
    <property type="entry name" value="ANKYRIN REPEAT-CONTAINING PROTEIN-RELATED"/>
    <property type="match status" value="1"/>
</dbReference>
<feature type="compositionally biased region" description="Basic and acidic residues" evidence="4">
    <location>
        <begin position="1311"/>
        <end position="1324"/>
    </location>
</feature>
<dbReference type="InterPro" id="IPR036770">
    <property type="entry name" value="Ankyrin_rpt-contain_sf"/>
</dbReference>
<protein>
    <recommendedName>
        <fullName evidence="5">Nephrocystin 3-like N-terminal domain-containing protein</fullName>
    </recommendedName>
</protein>
<dbReference type="Proteomes" id="UP000775872">
    <property type="component" value="Unassembled WGS sequence"/>
</dbReference>
<dbReference type="InterPro" id="IPR002110">
    <property type="entry name" value="Ankyrin_rpt"/>
</dbReference>
<accession>A0A9N9ZEL4</accession>
<dbReference type="Pfam" id="PF24883">
    <property type="entry name" value="NPHP3_N"/>
    <property type="match status" value="1"/>
</dbReference>
<feature type="repeat" description="ANK" evidence="3">
    <location>
        <begin position="614"/>
        <end position="646"/>
    </location>
</feature>
<dbReference type="InterPro" id="IPR027417">
    <property type="entry name" value="P-loop_NTPase"/>
</dbReference>
<comment type="caution">
    <text evidence="6">The sequence shown here is derived from an EMBL/GenBank/DDBJ whole genome shotgun (WGS) entry which is preliminary data.</text>
</comment>
<dbReference type="PANTHER" id="PTHR24198">
    <property type="entry name" value="ANKYRIN REPEAT AND PROTEIN KINASE DOMAIN-CONTAINING PROTEIN"/>
    <property type="match status" value="1"/>
</dbReference>
<gene>
    <name evidence="6" type="ORF">CSOL1703_00005635</name>
</gene>
<evidence type="ECO:0000256" key="1">
    <source>
        <dbReference type="ARBA" id="ARBA00022737"/>
    </source>
</evidence>
<feature type="region of interest" description="Disordered" evidence="4">
    <location>
        <begin position="1"/>
        <end position="23"/>
    </location>
</feature>
<feature type="compositionally biased region" description="Polar residues" evidence="4">
    <location>
        <begin position="1"/>
        <end position="18"/>
    </location>
</feature>
<organism evidence="6 7">
    <name type="scientific">Clonostachys solani</name>
    <dbReference type="NCBI Taxonomy" id="160281"/>
    <lineage>
        <taxon>Eukaryota</taxon>
        <taxon>Fungi</taxon>
        <taxon>Dikarya</taxon>
        <taxon>Ascomycota</taxon>
        <taxon>Pezizomycotina</taxon>
        <taxon>Sordariomycetes</taxon>
        <taxon>Hypocreomycetidae</taxon>
        <taxon>Hypocreales</taxon>
        <taxon>Bionectriaceae</taxon>
        <taxon>Clonostachys</taxon>
    </lineage>
</organism>
<dbReference type="Pfam" id="PF12796">
    <property type="entry name" value="Ank_2"/>
    <property type="match status" value="3"/>
</dbReference>
<dbReference type="Pfam" id="PF00023">
    <property type="entry name" value="Ank"/>
    <property type="match status" value="3"/>
</dbReference>
<feature type="repeat" description="ANK" evidence="3">
    <location>
        <begin position="580"/>
        <end position="612"/>
    </location>
</feature>
<reference evidence="7" key="1">
    <citation type="submission" date="2019-06" db="EMBL/GenBank/DDBJ databases">
        <authorList>
            <person name="Broberg M."/>
        </authorList>
    </citation>
    <scope>NUCLEOTIDE SEQUENCE [LARGE SCALE GENOMIC DNA]</scope>
</reference>
<keyword evidence="1" id="KW-0677">Repeat</keyword>
<proteinExistence type="predicted"/>
<dbReference type="EMBL" id="CABFOC020000045">
    <property type="protein sequence ID" value="CAH0053759.1"/>
    <property type="molecule type" value="Genomic_DNA"/>
</dbReference>
<keyword evidence="2 3" id="KW-0040">ANK repeat</keyword>
<sequence>MSAANAQTQGEPGTGTVSSDHEDAVIIGRDDVSDFNEENILPQPAHVQEAIRSWLKPTSYDAGNGEFKKHLSSYLPGTGEWLLQSPTFREWHQSQDQGMLWIKGIPGSGKSVIASSLVNHLSKEGAPVLYFFFRQIIGANHKPDALLRDWLAQLLSYSPPLQARLKECVDNRQSLSGVSMATMWQDIKSAVTYIPKVYCVVDALDEMDSNQDAFLQALAELGRWRPSRLKIIITSRPVPKVERPLRQEPILHIRLDEKHVDEDIANYVAHHLDKTPKVLTPEQKEIIKRAVPGRANGLFLYAKLAMDAFLEENADVEEVLKTLPLDLNVMYTDLLREHARRSGVPHDLQLLILSFVTHASRPLRLLEIAEMIRVTEEAQAKAIGSLEALKDLVRAACGPLLEILPDETVCVIHHSFTEFLNGSTRSAESDGDAYPILETNSTHNRLSLCCLSYLLSGCLQKVKLPDDDDYESDSEWGDHYYVMPAVNQELRLTYPFLAYSMHNWHVHGRKSNDSGPFSDELYDTTYKLLSEENYTPLSVLVDNGGSKREPLHTAALLGLSQYLTKFVQGNNIDVNSLDKGGETAIFYAANAGRASVVKALLGFGAKPDEPSNYDGKRPLHKAAERDHGEVVTLLLEAGVDPLTKKTKCDPGLMCGDPYKFIGHTPLMYAMSSGSTSAARAFLPFLNTVDMASRALGWAVGSRSEHSRGCPGILDELLQHPLVDVNRLVRGETPLYIASRNPNTKLVITLLEAGADPSILSSSQGEEFCRERNRQRMAEKRKDKNQTALHGICGAARRYIMSSKDKDDEPELLQECVSLMLKAGVDIDAKDAKGCTALHYAVRWWPTLVRALISAGADSNIMRSDGSAPLHACQSIESFRILVEEGKADINHQRESDGKTPILMMTDMYNKPKGFFPDLIRLHVDLGADLTLTAHDGHGVLHDWISRAPDLSVEYEIEALEMLLSSGIQLNSTDKQGKTVMHSLKGLGNGLDLTLKLVAAGADLNIRDKQGRTPMYYFVQDAHRNLNKEKFVAALKKLISIGTELDVVDYRGGNLLFAFMNVGQFGRDTMTVIQELVDRGLDPRAIDYQGNTLFHEMVGQTTRDFDSRYLEAPLTLGVDPDQQNFAGQSALHSMVAPRNHEPVQGLKHFKHFDVQDMNGIRPLHVAIRSSEDLVHELLSKGASPTEPTEEGVTPLHVAARFRKPDIVGLLLEAIEAKLGKQGLADHLNTFHSQRTPTALHLACRSGVPEAVSLLLAVGADPNAKTSQVGTPLEWCIQYESEKALWKSDEDPYSSPSDSSQDRSGFGPPRGISIDDHTRNKLTKDDQCPTQLEKILSLLLAHGADMTSRTDKGLTKLDQAIIKCDSSHDYTIDCLVRLRQSISHDNTDDTLATAAKTVAKTKDIKTYVHSLIDNPEGFSLDVVNKIVTSVSRRLAAHEAFLQVAPWKKFQTSELDVKLFVAFLRNLMEQHDWDSVKHVLRQEPRLLDTESGVGILSKLVKLGIETIVGAAVTREEILQLQSDRDEAIRQSKQKGKPLLTGRQKSFYPLFSACESPAGNMTMVRYLVEELGVDVNDGFYSWPSYRQNVVEYERVNDAVNKCCSGDHWWQVAEALPYLLKQGPNLEARDVCGRTTLLWALGCSSNYKLRIIKTLIEAGADVNAVDNSGRNCLSTAGNDIDLTLLLLKHGAAGSTEALTSSIRSCNIPVLQALLDAGANPNQFQAPPEGLPSISAGWISATQSELPPVFFAAMHRQIVGYGSTKSNPARESMVKVLLDHGADPFTTFVKRSEPQDDDFMTEVTVLHQLLREGGASRLFLDMPDLDLEYRNQEGMTLLLAACSSRTDPDVPIEDVYGGYRRNITQVVVNDNPEAGGLTIIEKLLERGASITARDNRQRNALHLILSVPSFAGYKSLRLVLSKAPELLHQSDIDGLTPFHYALRRTPPGQLFGQFGVDTKAIEILLEAGADPKLPDPNGDSALHHVGKFLACDGRIEGQVDKPRELFKHLVSRGVPINCRNNKGETPAFSVLIFPPDNRLHGVSVPEGELKAQETLIEMKADLLAVNNARETLLHVVARTDPQTKRNQKMVTPVIECRFRWLLDQGLDPTAEDEKSRTCLDVAAAKENTKILDMFKRPGE</sequence>